<dbReference type="InterPro" id="IPR045861">
    <property type="entry name" value="CorA_cytoplasmic_dom"/>
</dbReference>
<sequence>MPLVAPEAASHFRDVHDHALRAAERVEGIDRLLSDVLQANVARLFTRNGWL</sequence>
<comment type="caution">
    <text evidence="1">The sequence shown here is derived from an EMBL/GenBank/DDBJ whole genome shotgun (WGS) entry which is preliminary data.</text>
</comment>
<keyword evidence="2" id="KW-1185">Reference proteome</keyword>
<evidence type="ECO:0000313" key="1">
    <source>
        <dbReference type="EMBL" id="GIG32800.1"/>
    </source>
</evidence>
<gene>
    <name evidence="1" type="ORF">Col01nite_19590</name>
</gene>
<dbReference type="Proteomes" id="UP000618382">
    <property type="component" value="Unassembled WGS sequence"/>
</dbReference>
<name>A0ABQ4DAR4_9CELL</name>
<accession>A0ABQ4DAR4</accession>
<evidence type="ECO:0000313" key="2">
    <source>
        <dbReference type="Proteomes" id="UP000618382"/>
    </source>
</evidence>
<dbReference type="EMBL" id="BONN01000004">
    <property type="protein sequence ID" value="GIG32800.1"/>
    <property type="molecule type" value="Genomic_DNA"/>
</dbReference>
<protein>
    <submittedName>
        <fullName evidence="1">Uncharacterized protein</fullName>
    </submittedName>
</protein>
<organism evidence="1 2">
    <name type="scientific">Cellulomonas oligotrophica</name>
    <dbReference type="NCBI Taxonomy" id="931536"/>
    <lineage>
        <taxon>Bacteria</taxon>
        <taxon>Bacillati</taxon>
        <taxon>Actinomycetota</taxon>
        <taxon>Actinomycetes</taxon>
        <taxon>Micrococcales</taxon>
        <taxon>Cellulomonadaceae</taxon>
        <taxon>Cellulomonas</taxon>
    </lineage>
</organism>
<proteinExistence type="predicted"/>
<reference evidence="1 2" key="1">
    <citation type="submission" date="2021-01" db="EMBL/GenBank/DDBJ databases">
        <title>Whole genome shotgun sequence of Cellulomonas oligotrophica NBRC 109435.</title>
        <authorList>
            <person name="Komaki H."/>
            <person name="Tamura T."/>
        </authorList>
    </citation>
    <scope>NUCLEOTIDE SEQUENCE [LARGE SCALE GENOMIC DNA]</scope>
    <source>
        <strain evidence="1 2">NBRC 109435</strain>
    </source>
</reference>
<dbReference type="SUPFAM" id="SSF143865">
    <property type="entry name" value="CorA soluble domain-like"/>
    <property type="match status" value="1"/>
</dbReference>